<evidence type="ECO:0000256" key="2">
    <source>
        <dbReference type="ARBA" id="ARBA00023015"/>
    </source>
</evidence>
<dbReference type="SUPFAM" id="SSF55804">
    <property type="entry name" value="Phoshotransferase/anion transport protein"/>
    <property type="match status" value="1"/>
</dbReference>
<evidence type="ECO:0000313" key="8">
    <source>
        <dbReference type="Proteomes" id="UP000285274"/>
    </source>
</evidence>
<proteinExistence type="predicted"/>
<accession>A0A412J6P4</accession>
<evidence type="ECO:0000256" key="3">
    <source>
        <dbReference type="ARBA" id="ARBA00023159"/>
    </source>
</evidence>
<dbReference type="PANTHER" id="PTHR30185:SF12">
    <property type="entry name" value="TRANSCRIPTIONAL REGULATOR MANR"/>
    <property type="match status" value="1"/>
</dbReference>
<dbReference type="InterPro" id="IPR013199">
    <property type="entry name" value="HTH_Mga_DNA-bd_dom"/>
</dbReference>
<feature type="domain" description="PRD" evidence="6">
    <location>
        <begin position="184"/>
        <end position="288"/>
    </location>
</feature>
<dbReference type="InterPro" id="IPR016152">
    <property type="entry name" value="PTrfase/Anion_transptr"/>
</dbReference>
<dbReference type="SUPFAM" id="SSF63520">
    <property type="entry name" value="PTS-regulatory domain, PRD"/>
    <property type="match status" value="2"/>
</dbReference>
<keyword evidence="3" id="KW-0010">Activator</keyword>
<evidence type="ECO:0000259" key="6">
    <source>
        <dbReference type="PROSITE" id="PS51372"/>
    </source>
</evidence>
<evidence type="ECO:0000256" key="4">
    <source>
        <dbReference type="ARBA" id="ARBA00023163"/>
    </source>
</evidence>
<dbReference type="AlphaFoldDB" id="A0A412J6P4"/>
<dbReference type="Gene3D" id="3.40.930.10">
    <property type="entry name" value="Mannitol-specific EII, Chain A"/>
    <property type="match status" value="1"/>
</dbReference>
<dbReference type="Gene3D" id="1.10.1790.10">
    <property type="entry name" value="PRD domain"/>
    <property type="match status" value="1"/>
</dbReference>
<dbReference type="InterPro" id="IPR011608">
    <property type="entry name" value="PRD"/>
</dbReference>
<sequence length="662" mass="76132">MFTKEGDIVMKKKEQELLNYLSEFSKPIRSAEIANALNISVRSVKNYVHNINSLYGKNIILSSRSGYELNLQNNYSLVLTNSSDYIPQTLEERSFFIIKQLVLNHSAQIEIFDLCDSLCVSYSTVKSIISKMNKTYSSYNLEFYCEHDCVRIKGDEINKRKLLSYVINEESKSSIMNVDVLKNNFASIDVEKLQNIIFNTFKKYNYYLNDFSSMNLLLHLLIIVDRELNGNELNDGRNEVSIDNQVELNFLNEFIEQLETTFTISINKYERFEIYMLFKTNANFSIEDSSKKLKELVGDNIIQLIDEYVEDINNIYMVDLSSKTFKTPFTLHLKNLLLRAESGKYTSNPMAETIKNNSPLIFDIAIYISLDLAERFSIKINEDETAFLAMHIGSEIERQADNKDKIPVAILCPNYHNMADQIMNSLMLNFGNQLNMVGSIHNENDFNTLDNPVSILFTTIPVTNKIMNTYSNEPLDVVLISPLNLKSQFSIIQNAILQAQEKYRDRKLKVKFNDFFEPNLFIVDSKLKNKKQVLAKLCDCLLVQNYVDTNFEESIYKRENAAGTAFGNVAIPHSVEMNAIKTSIAVAISKEGIQWNSNIVHIVLLLAINKADRRSFRALYESLISLFSEDKVIQEIRNCTSFDEFKSVIYSALGEKENDYES</sequence>
<dbReference type="Pfam" id="PF00359">
    <property type="entry name" value="PTS_EIIA_2"/>
    <property type="match status" value="1"/>
</dbReference>
<feature type="domain" description="PRD" evidence="6">
    <location>
        <begin position="296"/>
        <end position="402"/>
    </location>
</feature>
<dbReference type="InterPro" id="IPR050661">
    <property type="entry name" value="BglG_antiterminators"/>
</dbReference>
<evidence type="ECO:0000259" key="5">
    <source>
        <dbReference type="PROSITE" id="PS51094"/>
    </source>
</evidence>
<dbReference type="Proteomes" id="UP000285274">
    <property type="component" value="Unassembled WGS sequence"/>
</dbReference>
<organism evidence="7 8">
    <name type="scientific">Holdemanella biformis</name>
    <dbReference type="NCBI Taxonomy" id="1735"/>
    <lineage>
        <taxon>Bacteria</taxon>
        <taxon>Bacillati</taxon>
        <taxon>Bacillota</taxon>
        <taxon>Erysipelotrichia</taxon>
        <taxon>Erysipelotrichales</taxon>
        <taxon>Erysipelotrichaceae</taxon>
        <taxon>Holdemanella</taxon>
    </lineage>
</organism>
<dbReference type="Pfam" id="PF00874">
    <property type="entry name" value="PRD"/>
    <property type="match status" value="2"/>
</dbReference>
<dbReference type="InterPro" id="IPR036388">
    <property type="entry name" value="WH-like_DNA-bd_sf"/>
</dbReference>
<dbReference type="EMBL" id="QRVM01000008">
    <property type="protein sequence ID" value="RGS48024.1"/>
    <property type="molecule type" value="Genomic_DNA"/>
</dbReference>
<name>A0A412J6P4_9FIRM</name>
<feature type="domain" description="PTS EIIA type-2" evidence="5">
    <location>
        <begin position="514"/>
        <end position="652"/>
    </location>
</feature>
<gene>
    <name evidence="7" type="ORF">DWX92_03325</name>
</gene>
<dbReference type="InterPro" id="IPR007737">
    <property type="entry name" value="Mga_HTH"/>
</dbReference>
<dbReference type="GO" id="GO:0006355">
    <property type="term" value="P:regulation of DNA-templated transcription"/>
    <property type="evidence" value="ECO:0007669"/>
    <property type="project" value="InterPro"/>
</dbReference>
<keyword evidence="2" id="KW-0805">Transcription regulation</keyword>
<dbReference type="Pfam" id="PF05043">
    <property type="entry name" value="Mga"/>
    <property type="match status" value="1"/>
</dbReference>
<evidence type="ECO:0000256" key="1">
    <source>
        <dbReference type="ARBA" id="ARBA00022737"/>
    </source>
</evidence>
<dbReference type="Gene3D" id="1.10.10.10">
    <property type="entry name" value="Winged helix-like DNA-binding domain superfamily/Winged helix DNA-binding domain"/>
    <property type="match status" value="2"/>
</dbReference>
<dbReference type="InterPro" id="IPR002178">
    <property type="entry name" value="PTS_EIIA_type-2_dom"/>
</dbReference>
<dbReference type="Pfam" id="PF08280">
    <property type="entry name" value="HTH_Mga"/>
    <property type="match status" value="1"/>
</dbReference>
<dbReference type="InterPro" id="IPR036634">
    <property type="entry name" value="PRD_sf"/>
</dbReference>
<reference evidence="7 8" key="1">
    <citation type="submission" date="2018-08" db="EMBL/GenBank/DDBJ databases">
        <title>A genome reference for cultivated species of the human gut microbiota.</title>
        <authorList>
            <person name="Zou Y."/>
            <person name="Xue W."/>
            <person name="Luo G."/>
        </authorList>
    </citation>
    <scope>NUCLEOTIDE SEQUENCE [LARGE SCALE GENOMIC DNA]</scope>
    <source>
        <strain evidence="7 8">AF22-10AC</strain>
    </source>
</reference>
<keyword evidence="4" id="KW-0804">Transcription</keyword>
<comment type="caution">
    <text evidence="7">The sequence shown here is derived from an EMBL/GenBank/DDBJ whole genome shotgun (WGS) entry which is preliminary data.</text>
</comment>
<dbReference type="PANTHER" id="PTHR30185">
    <property type="entry name" value="CRYPTIC BETA-GLUCOSIDE BGL OPERON ANTITERMINATOR"/>
    <property type="match status" value="1"/>
</dbReference>
<protein>
    <submittedName>
        <fullName evidence="7">PRD domain-containing protein</fullName>
    </submittedName>
</protein>
<dbReference type="CDD" id="cd00211">
    <property type="entry name" value="PTS_IIA_fru"/>
    <property type="match status" value="1"/>
</dbReference>
<dbReference type="PROSITE" id="PS51372">
    <property type="entry name" value="PRD_2"/>
    <property type="match status" value="2"/>
</dbReference>
<evidence type="ECO:0000313" key="7">
    <source>
        <dbReference type="EMBL" id="RGS48024.1"/>
    </source>
</evidence>
<dbReference type="PROSITE" id="PS51094">
    <property type="entry name" value="PTS_EIIA_TYPE_2"/>
    <property type="match status" value="1"/>
</dbReference>
<keyword evidence="1" id="KW-0677">Repeat</keyword>